<accession>A0A1T4VXA1</accession>
<name>A0A1T4VXA1_9GAMM</name>
<dbReference type="PANTHER" id="PTHR47505:SF1">
    <property type="entry name" value="DNA UTILIZATION PROTEIN YHGH"/>
    <property type="match status" value="1"/>
</dbReference>
<evidence type="ECO:0000256" key="1">
    <source>
        <dbReference type="ARBA" id="ARBA00008007"/>
    </source>
</evidence>
<keyword evidence="3" id="KW-1185">Reference proteome</keyword>
<dbReference type="PANTHER" id="PTHR47505">
    <property type="entry name" value="DNA UTILIZATION PROTEIN YHGH"/>
    <property type="match status" value="1"/>
</dbReference>
<dbReference type="SUPFAM" id="SSF53271">
    <property type="entry name" value="PRTase-like"/>
    <property type="match status" value="1"/>
</dbReference>
<dbReference type="RefSeq" id="WP_143594224.1">
    <property type="nucleotide sequence ID" value="NZ_FUYB01000002.1"/>
</dbReference>
<dbReference type="InterPro" id="IPR051910">
    <property type="entry name" value="ComF/GntX_DNA_util-trans"/>
</dbReference>
<dbReference type="OrthoDB" id="9793412at2"/>
<reference evidence="2 3" key="1">
    <citation type="submission" date="2017-02" db="EMBL/GenBank/DDBJ databases">
        <authorList>
            <person name="Peterson S.W."/>
        </authorList>
    </citation>
    <scope>NUCLEOTIDE SEQUENCE [LARGE SCALE GENOMIC DNA]</scope>
    <source>
        <strain evidence="2 3">ATCC 49788</strain>
    </source>
</reference>
<dbReference type="EMBL" id="FUYB01000002">
    <property type="protein sequence ID" value="SKA69640.1"/>
    <property type="molecule type" value="Genomic_DNA"/>
</dbReference>
<dbReference type="STRING" id="92487.SAMN02745130_00527"/>
<sequence length="218" mass="24705">MLQNLSHSAQIIARLVHPQRCPLCDTVLTPTQLLLCTLCYQTLPWKLEPANLAPTPLISAFTYESPIKQLILEGKNSSYLDKLQLLAKLLAHYFPAMIQDLPEAILPVPLHPKRLRQRGFNQSLELVRPLANKLGLPILLTEIRRQRHTDEQKKLAALARQHNLDQAFQLIRPIKYKHIAIFDDVVTTGATCAELEAILIDHGVEKVQIWCCAQTTMT</sequence>
<dbReference type="InterPro" id="IPR029057">
    <property type="entry name" value="PRTase-like"/>
</dbReference>
<evidence type="ECO:0000313" key="2">
    <source>
        <dbReference type="EMBL" id="SKA69640.1"/>
    </source>
</evidence>
<protein>
    <submittedName>
        <fullName evidence="2">ComF family protein</fullName>
    </submittedName>
</protein>
<dbReference type="InterPro" id="IPR000836">
    <property type="entry name" value="PRTase_dom"/>
</dbReference>
<dbReference type="AlphaFoldDB" id="A0A1T4VXA1"/>
<evidence type="ECO:0000313" key="3">
    <source>
        <dbReference type="Proteomes" id="UP000190460"/>
    </source>
</evidence>
<dbReference type="CDD" id="cd06223">
    <property type="entry name" value="PRTases_typeI"/>
    <property type="match status" value="1"/>
</dbReference>
<gene>
    <name evidence="2" type="ORF">SAMN02745130_00527</name>
</gene>
<dbReference type="Gene3D" id="3.40.50.2020">
    <property type="match status" value="1"/>
</dbReference>
<organism evidence="2 3">
    <name type="scientific">Thiothrix eikelboomii</name>
    <dbReference type="NCBI Taxonomy" id="92487"/>
    <lineage>
        <taxon>Bacteria</taxon>
        <taxon>Pseudomonadati</taxon>
        <taxon>Pseudomonadota</taxon>
        <taxon>Gammaproteobacteria</taxon>
        <taxon>Thiotrichales</taxon>
        <taxon>Thiotrichaceae</taxon>
        <taxon>Thiothrix</taxon>
    </lineage>
</organism>
<proteinExistence type="inferred from homology"/>
<comment type="similarity">
    <text evidence="1">Belongs to the ComF/GntX family.</text>
</comment>
<dbReference type="Proteomes" id="UP000190460">
    <property type="component" value="Unassembled WGS sequence"/>
</dbReference>